<evidence type="ECO:0000313" key="1">
    <source>
        <dbReference type="EMBL" id="PWG00991.1"/>
    </source>
</evidence>
<protein>
    <submittedName>
        <fullName evidence="1">Uncharacterized protein</fullName>
    </submittedName>
</protein>
<dbReference type="Proteomes" id="UP000245080">
    <property type="component" value="Unassembled WGS sequence"/>
</dbReference>
<dbReference type="Pfam" id="PF19952">
    <property type="entry name" value="DUF6414"/>
    <property type="match status" value="1"/>
</dbReference>
<proteinExistence type="predicted"/>
<accession>A0A2V1N125</accession>
<reference evidence="1 2" key="1">
    <citation type="journal article" date="2018" name="Int. J. Syst. Evol. Microbiol.">
        <title>Lactobacillus bambusae sp. nov., isolated from a traditional fermented Ma-bamboo shoots of Taiwan.</title>
        <authorList>
            <person name="Wang L.-T."/>
        </authorList>
    </citation>
    <scope>NUCLEOTIDE SEQUENCE [LARGE SCALE GENOMIC DNA]</scope>
    <source>
        <strain evidence="1 2">BS-W1</strain>
    </source>
</reference>
<gene>
    <name evidence="1" type="ORF">DCM90_02115</name>
</gene>
<organism evidence="1 2">
    <name type="scientific">Levilactobacillus bambusae</name>
    <dbReference type="NCBI Taxonomy" id="2024736"/>
    <lineage>
        <taxon>Bacteria</taxon>
        <taxon>Bacillati</taxon>
        <taxon>Bacillota</taxon>
        <taxon>Bacilli</taxon>
        <taxon>Lactobacillales</taxon>
        <taxon>Lactobacillaceae</taxon>
        <taxon>Levilactobacillus</taxon>
    </lineage>
</organism>
<evidence type="ECO:0000313" key="2">
    <source>
        <dbReference type="Proteomes" id="UP000245080"/>
    </source>
</evidence>
<sequence length="290" mass="32312">MAQNQRTKTIKEFIYIDEIELNSILAQLDNGLTTVIHDMQQALSGNTESNSKTKTHQGSGGISTFIKAEGGYTESAQNSIQDINQSISQEAADTVYNDYAVDIILKELRASGQLYADKRGVNHPAGSFILVDSPYKIFDFEETQALTSNPDFKKLIEDQGGDISPTELQDQLDSLDKISSIANVYREVTKGTDLLSIEDGVVFAESKNFRMNSTQRKMLSLRKSKIKVFGIVEARVSESDMDMDSFTEHDDLSGITDFAAKSNFFLLSVLGEKFIKNNDRLIKPVAIYFE</sequence>
<dbReference type="RefSeq" id="WP_109249704.1">
    <property type="nucleotide sequence ID" value="NZ_QCXQ01000001.1"/>
</dbReference>
<name>A0A2V1N125_9LACO</name>
<dbReference type="OrthoDB" id="2298133at2"/>
<dbReference type="InterPro" id="IPR045633">
    <property type="entry name" value="DUF6414"/>
</dbReference>
<dbReference type="AlphaFoldDB" id="A0A2V1N125"/>
<keyword evidence="2" id="KW-1185">Reference proteome</keyword>
<dbReference type="EMBL" id="QCXQ01000001">
    <property type="protein sequence ID" value="PWG00991.1"/>
    <property type="molecule type" value="Genomic_DNA"/>
</dbReference>
<comment type="caution">
    <text evidence="1">The sequence shown here is derived from an EMBL/GenBank/DDBJ whole genome shotgun (WGS) entry which is preliminary data.</text>
</comment>